<dbReference type="Gene3D" id="2.60.120.1140">
    <property type="entry name" value="Protein of unknown function DUF192"/>
    <property type="match status" value="1"/>
</dbReference>
<dbReference type="EMBL" id="NJBO01000012">
    <property type="protein sequence ID" value="TKJ41956.1"/>
    <property type="molecule type" value="Genomic_DNA"/>
</dbReference>
<accession>A0A532V407</accession>
<protein>
    <recommendedName>
        <fullName evidence="3">DUF192 domain-containing protein</fullName>
    </recommendedName>
</protein>
<organism evidence="1 2">
    <name type="scientific">candidate division TA06 bacterium B3_TA06</name>
    <dbReference type="NCBI Taxonomy" id="2012487"/>
    <lineage>
        <taxon>Bacteria</taxon>
        <taxon>Bacteria division TA06</taxon>
    </lineage>
</organism>
<dbReference type="InterPro" id="IPR038695">
    <property type="entry name" value="Saro_0823-like_sf"/>
</dbReference>
<dbReference type="Proteomes" id="UP000317778">
    <property type="component" value="Unassembled WGS sequence"/>
</dbReference>
<name>A0A532V407_UNCT6</name>
<dbReference type="AlphaFoldDB" id="A0A532V407"/>
<sequence>MAFVAGASARFQQSFQVSVGQSTTVRTADALYTGIKVQAGRGFLLPQGWLSGAVLSAVIGMLGVVGPCGCKAKSAPNQETPDKPKQVEMMVGGTKVTLEVADDEDTRRRGLMFRDSLLPNSGMLFVFSQEAIYPFWMKNTKIPLCIAFINSAGEIVGIRQMQPFDTTTMHMPFRPFRYAIEMEEGWFGAHGVKKGDTLRIPELPSP</sequence>
<evidence type="ECO:0000313" key="2">
    <source>
        <dbReference type="Proteomes" id="UP000317778"/>
    </source>
</evidence>
<proteinExistence type="predicted"/>
<evidence type="ECO:0008006" key="3">
    <source>
        <dbReference type="Google" id="ProtNLM"/>
    </source>
</evidence>
<gene>
    <name evidence="1" type="ORF">CEE36_07845</name>
</gene>
<evidence type="ECO:0000313" key="1">
    <source>
        <dbReference type="EMBL" id="TKJ41956.1"/>
    </source>
</evidence>
<dbReference type="PANTHER" id="PTHR37953:SF1">
    <property type="entry name" value="UPF0127 PROTEIN MJ1496"/>
    <property type="match status" value="1"/>
</dbReference>
<dbReference type="Pfam" id="PF02643">
    <property type="entry name" value="DUF192"/>
    <property type="match status" value="1"/>
</dbReference>
<comment type="caution">
    <text evidence="1">The sequence shown here is derived from an EMBL/GenBank/DDBJ whole genome shotgun (WGS) entry which is preliminary data.</text>
</comment>
<dbReference type="PANTHER" id="PTHR37953">
    <property type="entry name" value="UPF0127 PROTEIN MJ1496"/>
    <property type="match status" value="1"/>
</dbReference>
<reference evidence="1 2" key="1">
    <citation type="submission" date="2017-06" db="EMBL/GenBank/DDBJ databases">
        <title>Novel microbial phyla capable of carbon fixation and sulfur reduction in deep-sea sediments.</title>
        <authorList>
            <person name="Huang J."/>
            <person name="Baker B."/>
            <person name="Wang Y."/>
        </authorList>
    </citation>
    <scope>NUCLEOTIDE SEQUENCE [LARGE SCALE GENOMIC DNA]</scope>
    <source>
        <strain evidence="1">B3_TA06</strain>
    </source>
</reference>
<dbReference type="InterPro" id="IPR003795">
    <property type="entry name" value="DUF192"/>
</dbReference>